<gene>
    <name evidence="2" type="ORF">PENSUB_6993</name>
</gene>
<proteinExistence type="predicted"/>
<evidence type="ECO:0000313" key="3">
    <source>
        <dbReference type="Proteomes" id="UP000186955"/>
    </source>
</evidence>
<dbReference type="Proteomes" id="UP000186955">
    <property type="component" value="Unassembled WGS sequence"/>
</dbReference>
<organism evidence="2 3">
    <name type="scientific">Penicillium subrubescens</name>
    <dbReference type="NCBI Taxonomy" id="1316194"/>
    <lineage>
        <taxon>Eukaryota</taxon>
        <taxon>Fungi</taxon>
        <taxon>Dikarya</taxon>
        <taxon>Ascomycota</taxon>
        <taxon>Pezizomycotina</taxon>
        <taxon>Eurotiomycetes</taxon>
        <taxon>Eurotiomycetidae</taxon>
        <taxon>Eurotiales</taxon>
        <taxon>Aspergillaceae</taxon>
        <taxon>Penicillium</taxon>
    </lineage>
</organism>
<name>A0A1Q5TQF6_9EURO</name>
<reference evidence="2 3" key="1">
    <citation type="submission" date="2016-10" db="EMBL/GenBank/DDBJ databases">
        <title>Genome sequence of the ascomycete fungus Penicillium subrubescens.</title>
        <authorList>
            <person name="De Vries R.P."/>
            <person name="Peng M."/>
            <person name="Dilokpimol A."/>
            <person name="Hilden K."/>
            <person name="Makela M.R."/>
            <person name="Grigoriev I."/>
            <person name="Riley R."/>
            <person name="Granchi Z."/>
        </authorList>
    </citation>
    <scope>NUCLEOTIDE SEQUENCE [LARGE SCALE GENOMIC DNA]</scope>
    <source>
        <strain evidence="2 3">CBS 132785</strain>
    </source>
</reference>
<accession>A0A1Q5TQF6</accession>
<sequence>MSFLSLLGVTLLAGHVSAFRGQLAASAYTSKPNSPGFIYQNIYLTDYTTRSTYAAQLYGGFNGCTTSECSV</sequence>
<evidence type="ECO:0000256" key="1">
    <source>
        <dbReference type="SAM" id="SignalP"/>
    </source>
</evidence>
<evidence type="ECO:0000313" key="2">
    <source>
        <dbReference type="EMBL" id="OKP02460.1"/>
    </source>
</evidence>
<dbReference type="AlphaFoldDB" id="A0A1Q5TQF6"/>
<dbReference type="EMBL" id="MNBE01000625">
    <property type="protein sequence ID" value="OKP02460.1"/>
    <property type="molecule type" value="Genomic_DNA"/>
</dbReference>
<protein>
    <submittedName>
        <fullName evidence="2">Uncharacterized protein</fullName>
    </submittedName>
</protein>
<feature type="chain" id="PRO_5012863734" evidence="1">
    <location>
        <begin position="19"/>
        <end position="71"/>
    </location>
</feature>
<feature type="signal peptide" evidence="1">
    <location>
        <begin position="1"/>
        <end position="18"/>
    </location>
</feature>
<keyword evidence="1" id="KW-0732">Signal</keyword>
<comment type="caution">
    <text evidence="2">The sequence shown here is derived from an EMBL/GenBank/DDBJ whole genome shotgun (WGS) entry which is preliminary data.</text>
</comment>
<keyword evidence="3" id="KW-1185">Reference proteome</keyword>